<organism evidence="1 2">
    <name type="scientific">Ceratodon purpureus</name>
    <name type="common">Fire moss</name>
    <name type="synonym">Dicranum purpureum</name>
    <dbReference type="NCBI Taxonomy" id="3225"/>
    <lineage>
        <taxon>Eukaryota</taxon>
        <taxon>Viridiplantae</taxon>
        <taxon>Streptophyta</taxon>
        <taxon>Embryophyta</taxon>
        <taxon>Bryophyta</taxon>
        <taxon>Bryophytina</taxon>
        <taxon>Bryopsida</taxon>
        <taxon>Dicranidae</taxon>
        <taxon>Pseudoditrichales</taxon>
        <taxon>Ditrichaceae</taxon>
        <taxon>Ceratodon</taxon>
    </lineage>
</organism>
<sequence length="79" mass="8886">MISALPNQDGPRTLPWGLDSGPNLLLTAPKTSHLQSPISMPPNMLHTDSKAVAQVVNQLYLSRDYRCQKCCDIHFEMHR</sequence>
<evidence type="ECO:0000313" key="2">
    <source>
        <dbReference type="Proteomes" id="UP000822688"/>
    </source>
</evidence>
<dbReference type="AlphaFoldDB" id="A0A8T0H283"/>
<dbReference type="Proteomes" id="UP000822688">
    <property type="component" value="Chromosome 7"/>
</dbReference>
<comment type="caution">
    <text evidence="1">The sequence shown here is derived from an EMBL/GenBank/DDBJ whole genome shotgun (WGS) entry which is preliminary data.</text>
</comment>
<accession>A0A8T0H283</accession>
<dbReference type="EMBL" id="CM026428">
    <property type="protein sequence ID" value="KAG0565996.1"/>
    <property type="molecule type" value="Genomic_DNA"/>
</dbReference>
<proteinExistence type="predicted"/>
<evidence type="ECO:0000313" key="1">
    <source>
        <dbReference type="EMBL" id="KAG0565996.1"/>
    </source>
</evidence>
<reference evidence="1" key="1">
    <citation type="submission" date="2020-06" db="EMBL/GenBank/DDBJ databases">
        <title>WGS assembly of Ceratodon purpureus strain R40.</title>
        <authorList>
            <person name="Carey S.B."/>
            <person name="Jenkins J."/>
            <person name="Shu S."/>
            <person name="Lovell J.T."/>
            <person name="Sreedasyam A."/>
            <person name="Maumus F."/>
            <person name="Tiley G.P."/>
            <person name="Fernandez-Pozo N."/>
            <person name="Barry K."/>
            <person name="Chen C."/>
            <person name="Wang M."/>
            <person name="Lipzen A."/>
            <person name="Daum C."/>
            <person name="Saski C.A."/>
            <person name="Payton A.C."/>
            <person name="Mcbreen J.C."/>
            <person name="Conrad R.E."/>
            <person name="Kollar L.M."/>
            <person name="Olsson S."/>
            <person name="Huttunen S."/>
            <person name="Landis J.B."/>
            <person name="Wickett N.J."/>
            <person name="Johnson M.G."/>
            <person name="Rensing S.A."/>
            <person name="Grimwood J."/>
            <person name="Schmutz J."/>
            <person name="Mcdaniel S.F."/>
        </authorList>
    </citation>
    <scope>NUCLEOTIDE SEQUENCE</scope>
    <source>
        <strain evidence="1">R40</strain>
    </source>
</reference>
<gene>
    <name evidence="1" type="ORF">KC19_7G030000</name>
</gene>
<keyword evidence="2" id="KW-1185">Reference proteome</keyword>
<name>A0A8T0H283_CERPU</name>
<protein>
    <submittedName>
        <fullName evidence="1">Uncharacterized protein</fullName>
    </submittedName>
</protein>